<evidence type="ECO:0000313" key="3">
    <source>
        <dbReference type="Proteomes" id="UP000318833"/>
    </source>
</evidence>
<dbReference type="SUPFAM" id="SSF54001">
    <property type="entry name" value="Cysteine proteinases"/>
    <property type="match status" value="1"/>
</dbReference>
<dbReference type="InterPro" id="IPR038765">
    <property type="entry name" value="Papain-like_cys_pep_sf"/>
</dbReference>
<evidence type="ECO:0000313" key="2">
    <source>
        <dbReference type="EMBL" id="TSE09214.1"/>
    </source>
</evidence>
<comment type="caution">
    <text evidence="2">The sequence shown here is derived from an EMBL/GenBank/DDBJ whole genome shotgun (WGS) entry which is preliminary data.</text>
</comment>
<name>A0A554VLZ3_9FLAO</name>
<dbReference type="Proteomes" id="UP000318833">
    <property type="component" value="Unassembled WGS sequence"/>
</dbReference>
<dbReference type="Pfam" id="PF01841">
    <property type="entry name" value="Transglut_core"/>
    <property type="match status" value="1"/>
</dbReference>
<dbReference type="InterPro" id="IPR002931">
    <property type="entry name" value="Transglutaminase-like"/>
</dbReference>
<dbReference type="EMBL" id="VLNR01000015">
    <property type="protein sequence ID" value="TSE09214.1"/>
    <property type="molecule type" value="Genomic_DNA"/>
</dbReference>
<dbReference type="Gene3D" id="2.60.120.1130">
    <property type="match status" value="1"/>
</dbReference>
<evidence type="ECO:0000259" key="1">
    <source>
        <dbReference type="Pfam" id="PF01841"/>
    </source>
</evidence>
<dbReference type="OrthoDB" id="8595007at2"/>
<feature type="domain" description="Transglutaminase-like" evidence="1">
    <location>
        <begin position="128"/>
        <end position="200"/>
    </location>
</feature>
<proteinExistence type="predicted"/>
<dbReference type="Gene3D" id="2.60.40.3140">
    <property type="match status" value="1"/>
</dbReference>
<keyword evidence="3" id="KW-1185">Reference proteome</keyword>
<gene>
    <name evidence="2" type="ORF">FOF46_09115</name>
</gene>
<dbReference type="AlphaFoldDB" id="A0A554VLZ3"/>
<sequence length="484" mass="56710">MLSTLILTTLILLLKKTIKVHIPDWLSLDIKEINFDNASITKDSKRDDENGITTYIYTLENSNAIPKDENKPGPTYYRPHLLFLAKSHQKTGEKKTLLNNTGDLYNWYYSLVQQLKDDPETIKEKTLSIIKDSQTEEDKIKAIYYWVQDNIRYIAFEDGIAGFKPDEAQNVYRKKYGDCKGMANLTKQMLKIAGFDARLTWIGTKRIAYDYSLPTIAVDNHMICTVINGDKKYYLDSTEKYNPLNYSAERIQNKQVLIEDGDSYILDKIPLYESTQNLETFVGDFIIEKEELIGKISREYKGESKSHFLYSINNLKTDKREQILEWYIKRDDNNLSIANIDVTDITDRDGDLSLKYNINQKNAVSAFEDELYIDIDYYKEYKNLNLDKRSIDYMFPYKIFEKTAINLEIPTDYKIKELPKDLKIKNDDFEIIFSYKTDGKKIKYEKTIHFKNAKISANAIDAWKGFHYNLKEQYQKQIILTKGK</sequence>
<protein>
    <submittedName>
        <fullName evidence="2">Transglutaminase domain-containing protein</fullName>
    </submittedName>
</protein>
<dbReference type="Gene3D" id="3.10.620.30">
    <property type="match status" value="1"/>
</dbReference>
<organism evidence="2 3">
    <name type="scientific">Aquimarina algiphila</name>
    <dbReference type="NCBI Taxonomy" id="2047982"/>
    <lineage>
        <taxon>Bacteria</taxon>
        <taxon>Pseudomonadati</taxon>
        <taxon>Bacteroidota</taxon>
        <taxon>Flavobacteriia</taxon>
        <taxon>Flavobacteriales</taxon>
        <taxon>Flavobacteriaceae</taxon>
        <taxon>Aquimarina</taxon>
    </lineage>
</organism>
<reference evidence="2 3" key="1">
    <citation type="submission" date="2019-07" db="EMBL/GenBank/DDBJ databases">
        <title>The draft genome sequence of Aquimarina algiphila M91.</title>
        <authorList>
            <person name="Meng X."/>
        </authorList>
    </citation>
    <scope>NUCLEOTIDE SEQUENCE [LARGE SCALE GENOMIC DNA]</scope>
    <source>
        <strain evidence="2 3">M91</strain>
    </source>
</reference>
<accession>A0A554VLZ3</accession>